<organism evidence="2 3">
    <name type="scientific">Alkaliphilus flagellatus</name>
    <dbReference type="NCBI Taxonomy" id="2841507"/>
    <lineage>
        <taxon>Bacteria</taxon>
        <taxon>Bacillati</taxon>
        <taxon>Bacillota</taxon>
        <taxon>Clostridia</taxon>
        <taxon>Peptostreptococcales</taxon>
        <taxon>Natronincolaceae</taxon>
        <taxon>Alkaliphilus</taxon>
    </lineage>
</organism>
<keyword evidence="3" id="KW-1185">Reference proteome</keyword>
<dbReference type="InterPro" id="IPR029471">
    <property type="entry name" value="HNH_5"/>
</dbReference>
<name>A0ABS6G6Y8_9FIRM</name>
<dbReference type="Pfam" id="PF14279">
    <property type="entry name" value="HNH_5"/>
    <property type="match status" value="1"/>
</dbReference>
<dbReference type="EMBL" id="JAHLQK010000006">
    <property type="protein sequence ID" value="MBU5677921.1"/>
    <property type="molecule type" value="Genomic_DNA"/>
</dbReference>
<dbReference type="RefSeq" id="WP_216419031.1">
    <property type="nucleotide sequence ID" value="NZ_JAHLQK010000006.1"/>
</dbReference>
<evidence type="ECO:0000313" key="2">
    <source>
        <dbReference type="EMBL" id="MBU5677921.1"/>
    </source>
</evidence>
<sequence>MIDSKTCIICRKIKSKQDFNIEHIIPESIGNKKLIIHSVCKDCNSRLGKKVDYEITNNIVSELARFSHKIKGKSGKIPNPFRKGITANGRIVYCDEDIKPRFEPEVKFNEETGMCNISAGSLEEAINIANKKLKRLGKPILTESQIDNLRDTVNIKKEQPEIKITTSVDFYKIQMAFIKIAYEFMHYIIGDKYLEDSHGKRLSKILYDYIYNDKKANLDGILGQLPIKECKRIINNFKFLGKEIFNNENIHYVQLLKNKDISIVNIIIFSSFNYSVVVSNGNYEFVSNMYLINPISGEYIKG</sequence>
<keyword evidence="2" id="KW-0378">Hydrolase</keyword>
<protein>
    <submittedName>
        <fullName evidence="2">HNH endonuclease</fullName>
    </submittedName>
</protein>
<accession>A0ABS6G6Y8</accession>
<evidence type="ECO:0000259" key="1">
    <source>
        <dbReference type="Pfam" id="PF14279"/>
    </source>
</evidence>
<comment type="caution">
    <text evidence="2">The sequence shown here is derived from an EMBL/GenBank/DDBJ whole genome shotgun (WGS) entry which is preliminary data.</text>
</comment>
<feature type="domain" description="HNH endonuclease 5" evidence="1">
    <location>
        <begin position="7"/>
        <end position="58"/>
    </location>
</feature>
<dbReference type="GO" id="GO:0004519">
    <property type="term" value="F:endonuclease activity"/>
    <property type="evidence" value="ECO:0007669"/>
    <property type="project" value="UniProtKB-KW"/>
</dbReference>
<dbReference type="Proteomes" id="UP000779508">
    <property type="component" value="Unassembled WGS sequence"/>
</dbReference>
<gene>
    <name evidence="2" type="ORF">KQI88_16000</name>
</gene>
<evidence type="ECO:0000313" key="3">
    <source>
        <dbReference type="Proteomes" id="UP000779508"/>
    </source>
</evidence>
<proteinExistence type="predicted"/>
<keyword evidence="2" id="KW-0255">Endonuclease</keyword>
<reference evidence="2 3" key="1">
    <citation type="submission" date="2021-06" db="EMBL/GenBank/DDBJ databases">
        <authorList>
            <person name="Sun Q."/>
            <person name="Li D."/>
        </authorList>
    </citation>
    <scope>NUCLEOTIDE SEQUENCE [LARGE SCALE GENOMIC DNA]</scope>
    <source>
        <strain evidence="2 3">MSJ-5</strain>
    </source>
</reference>
<keyword evidence="2" id="KW-0540">Nuclease</keyword>